<dbReference type="RefSeq" id="WP_310302342.1">
    <property type="nucleotide sequence ID" value="NZ_BAAAPS010000013.1"/>
</dbReference>
<dbReference type="EMBL" id="JAVDYG010000001">
    <property type="protein sequence ID" value="MDR7362831.1"/>
    <property type="molecule type" value="Genomic_DNA"/>
</dbReference>
<reference evidence="2 3" key="1">
    <citation type="submission" date="2023-07" db="EMBL/GenBank/DDBJ databases">
        <title>Sequencing the genomes of 1000 actinobacteria strains.</title>
        <authorList>
            <person name="Klenk H.-P."/>
        </authorList>
    </citation>
    <scope>NUCLEOTIDE SEQUENCE [LARGE SCALE GENOMIC DNA]</scope>
    <source>
        <strain evidence="2 3">DSM 19426</strain>
    </source>
</reference>
<evidence type="ECO:0000313" key="3">
    <source>
        <dbReference type="Proteomes" id="UP001183648"/>
    </source>
</evidence>
<evidence type="ECO:0000313" key="2">
    <source>
        <dbReference type="EMBL" id="MDR7362831.1"/>
    </source>
</evidence>
<gene>
    <name evidence="2" type="ORF">J2S63_002384</name>
</gene>
<proteinExistence type="predicted"/>
<dbReference type="Proteomes" id="UP001183648">
    <property type="component" value="Unassembled WGS sequence"/>
</dbReference>
<evidence type="ECO:0008006" key="4">
    <source>
        <dbReference type="Google" id="ProtNLM"/>
    </source>
</evidence>
<organism evidence="2 3">
    <name type="scientific">Nocardioides marmoribigeumensis</name>
    <dbReference type="NCBI Taxonomy" id="433649"/>
    <lineage>
        <taxon>Bacteria</taxon>
        <taxon>Bacillati</taxon>
        <taxon>Actinomycetota</taxon>
        <taxon>Actinomycetes</taxon>
        <taxon>Propionibacteriales</taxon>
        <taxon>Nocardioidaceae</taxon>
        <taxon>Nocardioides</taxon>
    </lineage>
</organism>
<keyword evidence="1" id="KW-1133">Transmembrane helix</keyword>
<keyword evidence="3" id="KW-1185">Reference proteome</keyword>
<evidence type="ECO:0000256" key="1">
    <source>
        <dbReference type="SAM" id="Phobius"/>
    </source>
</evidence>
<accession>A0ABU2BWL4</accession>
<keyword evidence="1" id="KW-0812">Transmembrane</keyword>
<name>A0ABU2BWL4_9ACTN</name>
<protein>
    <recommendedName>
        <fullName evidence="4">DUF4244 domain-containing protein</fullName>
    </recommendedName>
</protein>
<feature type="transmembrane region" description="Helical" evidence="1">
    <location>
        <begin position="20"/>
        <end position="39"/>
    </location>
</feature>
<dbReference type="Pfam" id="PF14029">
    <property type="entry name" value="DUF4244"/>
    <property type="match status" value="1"/>
</dbReference>
<keyword evidence="1" id="KW-0472">Membrane</keyword>
<comment type="caution">
    <text evidence="2">The sequence shown here is derived from an EMBL/GenBank/DDBJ whole genome shotgun (WGS) entry which is preliminary data.</text>
</comment>
<dbReference type="InterPro" id="IPR025338">
    <property type="entry name" value="DUF4244"/>
</dbReference>
<sequence>MVTSPVARTRREMGAVSAEYAAVTAAGCGFAGVLIKFLTSEAGMAILKRILEFFLGLVGVR</sequence>